<proteinExistence type="predicted"/>
<gene>
    <name evidence="2" type="ORF">UFOVP181_476</name>
    <name evidence="1" type="ORF">UFOVP57_165</name>
</gene>
<dbReference type="EMBL" id="LR796187">
    <property type="protein sequence ID" value="CAB4125595.1"/>
    <property type="molecule type" value="Genomic_DNA"/>
</dbReference>
<reference evidence="1" key="1">
    <citation type="submission" date="2020-04" db="EMBL/GenBank/DDBJ databases">
        <authorList>
            <person name="Chiriac C."/>
            <person name="Salcher M."/>
            <person name="Ghai R."/>
            <person name="Kavagutti S V."/>
        </authorList>
    </citation>
    <scope>NUCLEOTIDE SEQUENCE</scope>
</reference>
<dbReference type="EMBL" id="LR798231">
    <property type="protein sequence ID" value="CAB5209439.1"/>
    <property type="molecule type" value="Genomic_DNA"/>
</dbReference>
<evidence type="ECO:0000313" key="2">
    <source>
        <dbReference type="EMBL" id="CAB5209439.1"/>
    </source>
</evidence>
<name>A0A6J5KWJ7_9CAUD</name>
<evidence type="ECO:0000313" key="1">
    <source>
        <dbReference type="EMBL" id="CAB4125595.1"/>
    </source>
</evidence>
<protein>
    <submittedName>
        <fullName evidence="1">Uncharacterized protein</fullName>
    </submittedName>
</protein>
<organism evidence="1">
    <name type="scientific">uncultured Caudovirales phage</name>
    <dbReference type="NCBI Taxonomy" id="2100421"/>
    <lineage>
        <taxon>Viruses</taxon>
        <taxon>Duplodnaviria</taxon>
        <taxon>Heunggongvirae</taxon>
        <taxon>Uroviricota</taxon>
        <taxon>Caudoviricetes</taxon>
        <taxon>Peduoviridae</taxon>
        <taxon>Maltschvirus</taxon>
        <taxon>Maltschvirus maltsch</taxon>
    </lineage>
</organism>
<accession>A0A6J5KWJ7</accession>
<sequence length="68" mass="7837">MRVALDTLHWDQARQILEYCQAHTIDPDTVGAILAEWASPLAMVDSNEPWVLDIPEEHVSWLRLKDLL</sequence>